<reference evidence="3" key="1">
    <citation type="journal article" date="2006" name="PLoS Biol.">
        <title>Macronuclear genome sequence of the ciliate Tetrahymena thermophila, a model eukaryote.</title>
        <authorList>
            <person name="Eisen J.A."/>
            <person name="Coyne R.S."/>
            <person name="Wu M."/>
            <person name="Wu D."/>
            <person name="Thiagarajan M."/>
            <person name="Wortman J.R."/>
            <person name="Badger J.H."/>
            <person name="Ren Q."/>
            <person name="Amedeo P."/>
            <person name="Jones K.M."/>
            <person name="Tallon L.J."/>
            <person name="Delcher A.L."/>
            <person name="Salzberg S.L."/>
            <person name="Silva J.C."/>
            <person name="Haas B.J."/>
            <person name="Majoros W.H."/>
            <person name="Farzad M."/>
            <person name="Carlton J.M."/>
            <person name="Smith R.K. Jr."/>
            <person name="Garg J."/>
            <person name="Pearlman R.E."/>
            <person name="Karrer K.M."/>
            <person name="Sun L."/>
            <person name="Manning G."/>
            <person name="Elde N.C."/>
            <person name="Turkewitz A.P."/>
            <person name="Asai D.J."/>
            <person name="Wilkes D.E."/>
            <person name="Wang Y."/>
            <person name="Cai H."/>
            <person name="Collins K."/>
            <person name="Stewart B.A."/>
            <person name="Lee S.R."/>
            <person name="Wilamowska K."/>
            <person name="Weinberg Z."/>
            <person name="Ruzzo W.L."/>
            <person name="Wloga D."/>
            <person name="Gaertig J."/>
            <person name="Frankel J."/>
            <person name="Tsao C.-C."/>
            <person name="Gorovsky M.A."/>
            <person name="Keeling P.J."/>
            <person name="Waller R.F."/>
            <person name="Patron N.J."/>
            <person name="Cherry J.M."/>
            <person name="Stover N.A."/>
            <person name="Krieger C.J."/>
            <person name="del Toro C."/>
            <person name="Ryder H.F."/>
            <person name="Williamson S.C."/>
            <person name="Barbeau R.A."/>
            <person name="Hamilton E.P."/>
            <person name="Orias E."/>
        </authorList>
    </citation>
    <scope>NUCLEOTIDE SEQUENCE [LARGE SCALE GENOMIC DNA]</scope>
    <source>
        <strain evidence="3">SB210</strain>
    </source>
</reference>
<proteinExistence type="predicted"/>
<keyword evidence="3" id="KW-1185">Reference proteome</keyword>
<dbReference type="GeneID" id="7830508"/>
<dbReference type="HOGENOM" id="CLU_2595131_0_0_1"/>
<evidence type="ECO:0000256" key="1">
    <source>
        <dbReference type="SAM" id="MobiDB-lite"/>
    </source>
</evidence>
<evidence type="ECO:0000313" key="2">
    <source>
        <dbReference type="EMBL" id="EAR94137.1"/>
    </source>
</evidence>
<dbReference type="Proteomes" id="UP000009168">
    <property type="component" value="Unassembled WGS sequence"/>
</dbReference>
<dbReference type="EMBL" id="GG662717">
    <property type="protein sequence ID" value="EAR94137.1"/>
    <property type="molecule type" value="Genomic_DNA"/>
</dbReference>
<feature type="region of interest" description="Disordered" evidence="1">
    <location>
        <begin position="1"/>
        <end position="27"/>
    </location>
</feature>
<dbReference type="KEGG" id="tet:TTHERM_00522040"/>
<accession>I7LUJ9</accession>
<dbReference type="RefSeq" id="XP_001014382.1">
    <property type="nucleotide sequence ID" value="XM_001014382.1"/>
</dbReference>
<feature type="compositionally biased region" description="Polar residues" evidence="1">
    <location>
        <begin position="1"/>
        <end position="17"/>
    </location>
</feature>
<gene>
    <name evidence="2" type="ORF">TTHERM_00522040</name>
</gene>
<protein>
    <submittedName>
        <fullName evidence="2">Uncharacterized protein</fullName>
    </submittedName>
</protein>
<name>I7LUJ9_TETTS</name>
<evidence type="ECO:0000313" key="3">
    <source>
        <dbReference type="Proteomes" id="UP000009168"/>
    </source>
</evidence>
<sequence length="80" mass="9461">MGCTQAKSSKQNGLSSHQTRKRESNFDITMRAIQNIKQQKEVQNDKDNQDLNREYNYIFAFQKNTQNRQTSDDIYPQEES</sequence>
<organism evidence="2 3">
    <name type="scientific">Tetrahymena thermophila (strain SB210)</name>
    <dbReference type="NCBI Taxonomy" id="312017"/>
    <lineage>
        <taxon>Eukaryota</taxon>
        <taxon>Sar</taxon>
        <taxon>Alveolata</taxon>
        <taxon>Ciliophora</taxon>
        <taxon>Intramacronucleata</taxon>
        <taxon>Oligohymenophorea</taxon>
        <taxon>Hymenostomatida</taxon>
        <taxon>Tetrahymenina</taxon>
        <taxon>Tetrahymenidae</taxon>
        <taxon>Tetrahymena</taxon>
    </lineage>
</organism>
<dbReference type="AlphaFoldDB" id="I7LUJ9"/>
<dbReference type="InParanoid" id="I7LUJ9"/>